<dbReference type="GO" id="GO:0010468">
    <property type="term" value="P:regulation of gene expression"/>
    <property type="evidence" value="ECO:0007669"/>
    <property type="project" value="UniProtKB-ARBA"/>
</dbReference>
<feature type="region of interest" description="Disordered" evidence="2">
    <location>
        <begin position="1"/>
        <end position="31"/>
    </location>
</feature>
<gene>
    <name evidence="4" type="primary">HDLBP_0</name>
    <name evidence="4" type="ORF">E2C01_031672</name>
</gene>
<sequence length="413" mass="45593">MDFNGGEISRGSENWEAIEPAPLDSADMEDGEKHAGCGCLHILQRLFRRKKCKKVKNIESKVNLMLESEEVKKDEVEESAEDDELVTRAIVHVDAQQDENEEPIAEVEESEEEIEVDSSECVELEDGGEVKAPTAVVHEGSVTREGEKDQQEKEEEVKAAAVVAGVTHLPCEVLEDTTEGWTVVSSRKKRRHKKVKALPALPERKPAVNEQAPRPPQARAAPHRKRQEGSAKQRALNSVRCSWQEEAAEVAVPVAPPMRRCIVGPRGATLQEVHQQFAGVRVTVPPPKDTVTTTVKVRGPPRQVAAAVAHLKGLLHEAEVIEARVAVAPHQRRHVVGHRGVTVRELQQQFPDVSVTVPPAGDLKSRSVLLRGPRSQVPGAEAFLQARLQAARTDTRRGRTSRRHAYAHTPSRQ</sequence>
<dbReference type="Proteomes" id="UP000324222">
    <property type="component" value="Unassembled WGS sequence"/>
</dbReference>
<dbReference type="SMART" id="SM00322">
    <property type="entry name" value="KH"/>
    <property type="match status" value="2"/>
</dbReference>
<name>A0A5B7EYS0_PORTR</name>
<dbReference type="Pfam" id="PF00013">
    <property type="entry name" value="KH_1"/>
    <property type="match status" value="2"/>
</dbReference>
<evidence type="ECO:0000256" key="2">
    <source>
        <dbReference type="SAM" id="MobiDB-lite"/>
    </source>
</evidence>
<proteinExistence type="predicted"/>
<keyword evidence="5" id="KW-1185">Reference proteome</keyword>
<dbReference type="OrthoDB" id="10624200at2759"/>
<feature type="domain" description="K Homology" evidence="3">
    <location>
        <begin position="319"/>
        <end position="389"/>
    </location>
</feature>
<feature type="region of interest" description="Disordered" evidence="2">
    <location>
        <begin position="93"/>
        <end position="156"/>
    </location>
</feature>
<feature type="domain" description="K Homology" evidence="3">
    <location>
        <begin position="246"/>
        <end position="316"/>
    </location>
</feature>
<evidence type="ECO:0000313" key="5">
    <source>
        <dbReference type="Proteomes" id="UP000324222"/>
    </source>
</evidence>
<evidence type="ECO:0000259" key="3">
    <source>
        <dbReference type="SMART" id="SM00322"/>
    </source>
</evidence>
<evidence type="ECO:0000313" key="4">
    <source>
        <dbReference type="EMBL" id="MPC38168.1"/>
    </source>
</evidence>
<feature type="compositionally biased region" description="Basic and acidic residues" evidence="2">
    <location>
        <begin position="141"/>
        <end position="156"/>
    </location>
</feature>
<comment type="caution">
    <text evidence="4">The sequence shown here is derived from an EMBL/GenBank/DDBJ whole genome shotgun (WGS) entry which is preliminary data.</text>
</comment>
<dbReference type="EMBL" id="VSRR010004000">
    <property type="protein sequence ID" value="MPC38168.1"/>
    <property type="molecule type" value="Genomic_DNA"/>
</dbReference>
<reference evidence="4 5" key="1">
    <citation type="submission" date="2019-05" db="EMBL/GenBank/DDBJ databases">
        <title>Another draft genome of Portunus trituberculatus and its Hox gene families provides insights of decapod evolution.</title>
        <authorList>
            <person name="Jeong J.-H."/>
            <person name="Song I."/>
            <person name="Kim S."/>
            <person name="Choi T."/>
            <person name="Kim D."/>
            <person name="Ryu S."/>
            <person name="Kim W."/>
        </authorList>
    </citation>
    <scope>NUCLEOTIDE SEQUENCE [LARGE SCALE GENOMIC DNA]</scope>
    <source>
        <tissue evidence="4">Muscle</tissue>
    </source>
</reference>
<dbReference type="Gene3D" id="3.30.1370.10">
    <property type="entry name" value="K Homology domain, type 1"/>
    <property type="match status" value="2"/>
</dbReference>
<feature type="region of interest" description="Disordered" evidence="2">
    <location>
        <begin position="390"/>
        <end position="413"/>
    </location>
</feature>
<dbReference type="InterPro" id="IPR004087">
    <property type="entry name" value="KH_dom"/>
</dbReference>
<dbReference type="SUPFAM" id="SSF54791">
    <property type="entry name" value="Eukaryotic type KH-domain (KH-domain type I)"/>
    <property type="match status" value="2"/>
</dbReference>
<dbReference type="InterPro" id="IPR036612">
    <property type="entry name" value="KH_dom_type_1_sf"/>
</dbReference>
<feature type="region of interest" description="Disordered" evidence="2">
    <location>
        <begin position="192"/>
        <end position="235"/>
    </location>
</feature>
<dbReference type="PROSITE" id="PS50084">
    <property type="entry name" value="KH_TYPE_1"/>
    <property type="match status" value="2"/>
</dbReference>
<dbReference type="GO" id="GO:0003723">
    <property type="term" value="F:RNA binding"/>
    <property type="evidence" value="ECO:0007669"/>
    <property type="project" value="UniProtKB-UniRule"/>
</dbReference>
<organism evidence="4 5">
    <name type="scientific">Portunus trituberculatus</name>
    <name type="common">Swimming crab</name>
    <name type="synonym">Neptunus trituberculatus</name>
    <dbReference type="NCBI Taxonomy" id="210409"/>
    <lineage>
        <taxon>Eukaryota</taxon>
        <taxon>Metazoa</taxon>
        <taxon>Ecdysozoa</taxon>
        <taxon>Arthropoda</taxon>
        <taxon>Crustacea</taxon>
        <taxon>Multicrustacea</taxon>
        <taxon>Malacostraca</taxon>
        <taxon>Eumalacostraca</taxon>
        <taxon>Eucarida</taxon>
        <taxon>Decapoda</taxon>
        <taxon>Pleocyemata</taxon>
        <taxon>Brachyura</taxon>
        <taxon>Eubrachyura</taxon>
        <taxon>Portunoidea</taxon>
        <taxon>Portunidae</taxon>
        <taxon>Portuninae</taxon>
        <taxon>Portunus</taxon>
    </lineage>
</organism>
<protein>
    <submittedName>
        <fullName evidence="4">Vigilin</fullName>
    </submittedName>
</protein>
<accession>A0A5B7EYS0</accession>
<dbReference type="AlphaFoldDB" id="A0A5B7EYS0"/>
<keyword evidence="1" id="KW-0694">RNA-binding</keyword>
<feature type="compositionally biased region" description="Acidic residues" evidence="2">
    <location>
        <begin position="96"/>
        <end position="127"/>
    </location>
</feature>
<dbReference type="InterPro" id="IPR004088">
    <property type="entry name" value="KH_dom_type_1"/>
</dbReference>
<evidence type="ECO:0000256" key="1">
    <source>
        <dbReference type="PROSITE-ProRule" id="PRU00117"/>
    </source>
</evidence>